<evidence type="ECO:0000313" key="3">
    <source>
        <dbReference type="EMBL" id="SMP52923.1"/>
    </source>
</evidence>
<dbReference type="Gene3D" id="3.40.50.720">
    <property type="entry name" value="NAD(P)-binding Rossmann-like Domain"/>
    <property type="match status" value="1"/>
</dbReference>
<protein>
    <submittedName>
        <fullName evidence="3">NADH dehydrogenase</fullName>
    </submittedName>
</protein>
<dbReference type="EMBL" id="FXUL01000003">
    <property type="protein sequence ID" value="SMP52923.1"/>
    <property type="molecule type" value="Genomic_DNA"/>
</dbReference>
<gene>
    <name evidence="3" type="ORF">SAMN06295970_103217</name>
</gene>
<dbReference type="PANTHER" id="PTHR12126">
    <property type="entry name" value="NADH-UBIQUINONE OXIDOREDUCTASE 39 KDA SUBUNIT-RELATED"/>
    <property type="match status" value="1"/>
</dbReference>
<name>A0ABY1Q2N4_9BURK</name>
<dbReference type="InterPro" id="IPR001509">
    <property type="entry name" value="Epimerase_deHydtase"/>
</dbReference>
<dbReference type="InterPro" id="IPR051207">
    <property type="entry name" value="ComplexI_NDUFA9_subunit"/>
</dbReference>
<organism evidence="3 4">
    <name type="scientific">Noviherbaspirillum suwonense</name>
    <dbReference type="NCBI Taxonomy" id="1224511"/>
    <lineage>
        <taxon>Bacteria</taxon>
        <taxon>Pseudomonadati</taxon>
        <taxon>Pseudomonadota</taxon>
        <taxon>Betaproteobacteria</taxon>
        <taxon>Burkholderiales</taxon>
        <taxon>Oxalobacteraceae</taxon>
        <taxon>Noviherbaspirillum</taxon>
    </lineage>
</organism>
<dbReference type="SUPFAM" id="SSF51735">
    <property type="entry name" value="NAD(P)-binding Rossmann-fold domains"/>
    <property type="match status" value="1"/>
</dbReference>
<evidence type="ECO:0000313" key="4">
    <source>
        <dbReference type="Proteomes" id="UP001158049"/>
    </source>
</evidence>
<dbReference type="InterPro" id="IPR036291">
    <property type="entry name" value="NAD(P)-bd_dom_sf"/>
</dbReference>
<dbReference type="PANTHER" id="PTHR12126:SF11">
    <property type="entry name" value="NADH DEHYDROGENASE [UBIQUINONE] 1 ALPHA SUBCOMPLEX SUBUNIT 9, MITOCHONDRIAL"/>
    <property type="match status" value="1"/>
</dbReference>
<evidence type="ECO:0000259" key="2">
    <source>
        <dbReference type="Pfam" id="PF01370"/>
    </source>
</evidence>
<feature type="domain" description="NAD-dependent epimerase/dehydratase" evidence="2">
    <location>
        <begin position="12"/>
        <end position="217"/>
    </location>
</feature>
<keyword evidence="4" id="KW-1185">Reference proteome</keyword>
<sequence>MAILHGPYCANVLVLGGSGFIGSRLVAQLASQGRGIVLPTRRAINARHLQMLPGVDVVEADIHDEAALAQLMRGVDAVINLVGVLHSRRGRSGTAYGPDFERAHVELPRKVAAACVRAGVRRSLHMSALGASPDGPSMYLRSKAAGEAAALSQPGLAVTIFRPSVVFGEGDSFLNLFASLQKILPVVAIGGADARFQPVYVEDVVHAFVAALEDQATIGQVVELVGPKVYTLRELVQLAGRYSGHPRPVFGLPPALARMQAWFLEHAPGGPLMSRDNLDSMQTDNVGSPGAVPMPTAPEDIAPFYLGDQPSPTGYDHTRRRG</sequence>
<dbReference type="CDD" id="cd05271">
    <property type="entry name" value="NDUFA9_like_SDR_a"/>
    <property type="match status" value="1"/>
</dbReference>
<evidence type="ECO:0000256" key="1">
    <source>
        <dbReference type="SAM" id="MobiDB-lite"/>
    </source>
</evidence>
<dbReference type="Pfam" id="PF01370">
    <property type="entry name" value="Epimerase"/>
    <property type="match status" value="1"/>
</dbReference>
<reference evidence="3 4" key="1">
    <citation type="submission" date="2017-05" db="EMBL/GenBank/DDBJ databases">
        <authorList>
            <person name="Varghese N."/>
            <person name="Submissions S."/>
        </authorList>
    </citation>
    <scope>NUCLEOTIDE SEQUENCE [LARGE SCALE GENOMIC DNA]</scope>
    <source>
        <strain evidence="3 4">DSM 26001</strain>
    </source>
</reference>
<dbReference type="RefSeq" id="WP_283441482.1">
    <property type="nucleotide sequence ID" value="NZ_FXUL01000003.1"/>
</dbReference>
<feature type="region of interest" description="Disordered" evidence="1">
    <location>
        <begin position="273"/>
        <end position="322"/>
    </location>
</feature>
<comment type="caution">
    <text evidence="3">The sequence shown here is derived from an EMBL/GenBank/DDBJ whole genome shotgun (WGS) entry which is preliminary data.</text>
</comment>
<proteinExistence type="predicted"/>
<dbReference type="Proteomes" id="UP001158049">
    <property type="component" value="Unassembled WGS sequence"/>
</dbReference>
<accession>A0ABY1Q2N4</accession>